<sequence length="108" mass="11650">MARLACVFLVFVLAYQCADVVNGAVKEEELPGFVGNKGKFLEKLKKLCQDNHNTRVVAGLDLSNCRVSCGTSAFWNIFGGPSTVTLRNREPCSNDGGICVQGVCAYES</sequence>
<evidence type="ECO:0000256" key="6">
    <source>
        <dbReference type="SAM" id="SignalP"/>
    </source>
</evidence>
<protein>
    <submittedName>
        <fullName evidence="7">Putative ixodes 8-cys protein</fullName>
    </submittedName>
</protein>
<evidence type="ECO:0000256" key="1">
    <source>
        <dbReference type="ARBA" id="ARBA00004613"/>
    </source>
</evidence>
<comment type="subcellular location">
    <subcellularLocation>
        <location evidence="1">Secreted</location>
    </subcellularLocation>
</comment>
<name>A0A0K8RCJ6_IXORI</name>
<dbReference type="AlphaFoldDB" id="A0A0K8RCJ6"/>
<evidence type="ECO:0000256" key="4">
    <source>
        <dbReference type="ARBA" id="ARBA00023180"/>
    </source>
</evidence>
<keyword evidence="3 6" id="KW-0732">Signal</keyword>
<dbReference type="Pfam" id="PF12115">
    <property type="entry name" value="Salp15"/>
    <property type="match status" value="1"/>
</dbReference>
<keyword evidence="4" id="KW-0325">Glycoprotein</keyword>
<organism evidence="7">
    <name type="scientific">Ixodes ricinus</name>
    <name type="common">Common tick</name>
    <name type="synonym">Acarus ricinus</name>
    <dbReference type="NCBI Taxonomy" id="34613"/>
    <lineage>
        <taxon>Eukaryota</taxon>
        <taxon>Metazoa</taxon>
        <taxon>Ecdysozoa</taxon>
        <taxon>Arthropoda</taxon>
        <taxon>Chelicerata</taxon>
        <taxon>Arachnida</taxon>
        <taxon>Acari</taxon>
        <taxon>Parasitiformes</taxon>
        <taxon>Ixodida</taxon>
        <taxon>Ixodoidea</taxon>
        <taxon>Ixodidae</taxon>
        <taxon>Ixodinae</taxon>
        <taxon>Ixodes</taxon>
    </lineage>
</organism>
<dbReference type="EMBL" id="GADI01004943">
    <property type="protein sequence ID" value="JAA68865.1"/>
    <property type="molecule type" value="mRNA"/>
</dbReference>
<feature type="signal peptide" evidence="6">
    <location>
        <begin position="1"/>
        <end position="23"/>
    </location>
</feature>
<evidence type="ECO:0000256" key="3">
    <source>
        <dbReference type="ARBA" id="ARBA00022729"/>
    </source>
</evidence>
<dbReference type="InterPro" id="IPR021971">
    <property type="entry name" value="Salp15"/>
</dbReference>
<comment type="similarity">
    <text evidence="5">Belongs to the salp15 family.</text>
</comment>
<reference evidence="7" key="1">
    <citation type="submission" date="2012-12" db="EMBL/GenBank/DDBJ databases">
        <title>Identification and characterization of a phenylalanine ammonia-lyase gene family in Isatis indigotica Fort.</title>
        <authorList>
            <person name="Liu Q."/>
            <person name="Chen J."/>
            <person name="Zhou X."/>
            <person name="Di P."/>
            <person name="Xiao Y."/>
            <person name="Xuan H."/>
            <person name="Zhang L."/>
            <person name="Chen W."/>
        </authorList>
    </citation>
    <scope>NUCLEOTIDE SEQUENCE</scope>
    <source>
        <tissue evidence="7">Salivary gland</tissue>
    </source>
</reference>
<dbReference type="GO" id="GO:0005576">
    <property type="term" value="C:extracellular region"/>
    <property type="evidence" value="ECO:0007669"/>
    <property type="project" value="UniProtKB-SubCell"/>
</dbReference>
<evidence type="ECO:0000256" key="2">
    <source>
        <dbReference type="ARBA" id="ARBA00022525"/>
    </source>
</evidence>
<evidence type="ECO:0000256" key="5">
    <source>
        <dbReference type="ARBA" id="ARBA00034321"/>
    </source>
</evidence>
<feature type="chain" id="PRO_5005517443" evidence="6">
    <location>
        <begin position="24"/>
        <end position="108"/>
    </location>
</feature>
<accession>A0A0K8RCJ6</accession>
<proteinExistence type="evidence at transcript level"/>
<keyword evidence="2" id="KW-0964">Secreted</keyword>
<evidence type="ECO:0000313" key="7">
    <source>
        <dbReference type="EMBL" id="JAA68865.1"/>
    </source>
</evidence>